<gene>
    <name evidence="2" type="ORF">PG991_000660</name>
</gene>
<evidence type="ECO:0000256" key="1">
    <source>
        <dbReference type="SAM" id="MobiDB-lite"/>
    </source>
</evidence>
<reference evidence="2 3" key="1">
    <citation type="submission" date="2023-01" db="EMBL/GenBank/DDBJ databases">
        <title>Analysis of 21 Apiospora genomes using comparative genomics revels a genus with tremendous synthesis potential of carbohydrate active enzymes and secondary metabolites.</title>
        <authorList>
            <person name="Sorensen T."/>
        </authorList>
    </citation>
    <scope>NUCLEOTIDE SEQUENCE [LARGE SCALE GENOMIC DNA]</scope>
    <source>
        <strain evidence="2 3">CBS 20057</strain>
    </source>
</reference>
<feature type="compositionally biased region" description="Basic residues" evidence="1">
    <location>
        <begin position="411"/>
        <end position="421"/>
    </location>
</feature>
<keyword evidence="3" id="KW-1185">Reference proteome</keyword>
<evidence type="ECO:0008006" key="4">
    <source>
        <dbReference type="Google" id="ProtNLM"/>
    </source>
</evidence>
<feature type="compositionally biased region" description="Basic and acidic residues" evidence="1">
    <location>
        <begin position="76"/>
        <end position="86"/>
    </location>
</feature>
<evidence type="ECO:0000313" key="2">
    <source>
        <dbReference type="EMBL" id="KAK8037314.1"/>
    </source>
</evidence>
<feature type="region of interest" description="Disordered" evidence="1">
    <location>
        <begin position="194"/>
        <end position="220"/>
    </location>
</feature>
<feature type="compositionally biased region" description="Polar residues" evidence="1">
    <location>
        <begin position="128"/>
        <end position="138"/>
    </location>
</feature>
<feature type="region of interest" description="Disordered" evidence="1">
    <location>
        <begin position="244"/>
        <end position="421"/>
    </location>
</feature>
<organism evidence="2 3">
    <name type="scientific">Apiospora marii</name>
    <dbReference type="NCBI Taxonomy" id="335849"/>
    <lineage>
        <taxon>Eukaryota</taxon>
        <taxon>Fungi</taxon>
        <taxon>Dikarya</taxon>
        <taxon>Ascomycota</taxon>
        <taxon>Pezizomycotina</taxon>
        <taxon>Sordariomycetes</taxon>
        <taxon>Xylariomycetidae</taxon>
        <taxon>Amphisphaeriales</taxon>
        <taxon>Apiosporaceae</taxon>
        <taxon>Apiospora</taxon>
    </lineage>
</organism>
<feature type="compositionally biased region" description="Low complexity" evidence="1">
    <location>
        <begin position="338"/>
        <end position="362"/>
    </location>
</feature>
<dbReference type="EMBL" id="JAQQWI010000002">
    <property type="protein sequence ID" value="KAK8037314.1"/>
    <property type="molecule type" value="Genomic_DNA"/>
</dbReference>
<feature type="compositionally biased region" description="Basic and acidic residues" evidence="1">
    <location>
        <begin position="108"/>
        <end position="124"/>
    </location>
</feature>
<proteinExistence type="predicted"/>
<protein>
    <recommendedName>
        <fullName evidence="4">Shugoshin C-terminal domain-containing protein</fullName>
    </recommendedName>
</protein>
<name>A0ABR1SSM8_9PEZI</name>
<feature type="compositionally biased region" description="Polar residues" evidence="1">
    <location>
        <begin position="91"/>
        <end position="102"/>
    </location>
</feature>
<feature type="compositionally biased region" description="Polar residues" evidence="1">
    <location>
        <begin position="260"/>
        <end position="273"/>
    </location>
</feature>
<sequence>MKRQRADELRQYKENIEARARLEANQIISAEKRKLNLERLKLDIQHDTDRIIRDTMNPPPDETTASYHRASINVNDYREYGQRKATGDGMRQNSAQPQTNARSACDSISRDTESTSDHSSHDYPLETMTPQTADRSDSQYTVIGRPESGRRHLYNHSQNPFAPPRYGHVGSQQPLHQPTPMHQQTRFSILRGMAGPMPSPSGLSSNINIPNPQTSEVDHFSPELTESNLRSHIDSSLQAHVESEFEGGSAASFRQRASKSRMTPSIGRSSGPRSQPDHIDSARVHRTPTGPSLTNHLRARGDSINMMPRAYPSLSADTPLSLPDPEAVAAPTPPRMAGPSSTRTSSTGGSTSSRSTPSSSSGDRYHTPRAYRSPVVARSEPNGSDARSSRELALPESLGSVSGASQDQHIRQLKRKKGFSK</sequence>
<dbReference type="Proteomes" id="UP001396898">
    <property type="component" value="Unassembled WGS sequence"/>
</dbReference>
<feature type="compositionally biased region" description="Polar residues" evidence="1">
    <location>
        <begin position="201"/>
        <end position="215"/>
    </location>
</feature>
<comment type="caution">
    <text evidence="2">The sequence shown here is derived from an EMBL/GenBank/DDBJ whole genome shotgun (WGS) entry which is preliminary data.</text>
</comment>
<evidence type="ECO:0000313" key="3">
    <source>
        <dbReference type="Proteomes" id="UP001396898"/>
    </source>
</evidence>
<feature type="region of interest" description="Disordered" evidence="1">
    <location>
        <begin position="52"/>
        <end position="138"/>
    </location>
</feature>
<accession>A0ABR1SSM8</accession>